<organism evidence="6 7">
    <name type="scientific">Vitis vinifera</name>
    <name type="common">Grape</name>
    <dbReference type="NCBI Taxonomy" id="29760"/>
    <lineage>
        <taxon>Eukaryota</taxon>
        <taxon>Viridiplantae</taxon>
        <taxon>Streptophyta</taxon>
        <taxon>Embryophyta</taxon>
        <taxon>Tracheophyta</taxon>
        <taxon>Spermatophyta</taxon>
        <taxon>Magnoliopsida</taxon>
        <taxon>eudicotyledons</taxon>
        <taxon>Gunneridae</taxon>
        <taxon>Pentapetalae</taxon>
        <taxon>rosids</taxon>
        <taxon>Vitales</taxon>
        <taxon>Vitaceae</taxon>
        <taxon>Viteae</taxon>
        <taxon>Vitis</taxon>
    </lineage>
</organism>
<dbReference type="InterPro" id="IPR036397">
    <property type="entry name" value="RNaseH_sf"/>
</dbReference>
<evidence type="ECO:0000313" key="7">
    <source>
        <dbReference type="Proteomes" id="UP000288805"/>
    </source>
</evidence>
<dbReference type="SUPFAM" id="SSF53098">
    <property type="entry name" value="Ribonuclease H-like"/>
    <property type="match status" value="1"/>
</dbReference>
<feature type="compositionally biased region" description="Polar residues" evidence="3">
    <location>
        <begin position="482"/>
        <end position="492"/>
    </location>
</feature>
<dbReference type="EMBL" id="QGNW01000531">
    <property type="protein sequence ID" value="RVW68515.1"/>
    <property type="molecule type" value="Genomic_DNA"/>
</dbReference>
<dbReference type="Pfam" id="PF22936">
    <property type="entry name" value="Pol_BBD"/>
    <property type="match status" value="1"/>
</dbReference>
<dbReference type="InterPro" id="IPR001584">
    <property type="entry name" value="Integrase_cat-core"/>
</dbReference>
<keyword evidence="1" id="KW-0378">Hydrolase</keyword>
<protein>
    <submittedName>
        <fullName evidence="6">Retrovirus-related Pol polyprotein from transposon TNT 1-94</fullName>
    </submittedName>
</protein>
<dbReference type="InterPro" id="IPR054722">
    <property type="entry name" value="PolX-like_BBD"/>
</dbReference>
<reference evidence="6 7" key="1">
    <citation type="journal article" date="2018" name="PLoS Genet.">
        <title>Population sequencing reveals clonal diversity and ancestral inbreeding in the grapevine cultivar Chardonnay.</title>
        <authorList>
            <person name="Roach M.J."/>
            <person name="Johnson D.L."/>
            <person name="Bohlmann J."/>
            <person name="van Vuuren H.J."/>
            <person name="Jones S.J."/>
            <person name="Pretorius I.S."/>
            <person name="Schmidt S.A."/>
            <person name="Borneman A.R."/>
        </authorList>
    </citation>
    <scope>NUCLEOTIDE SEQUENCE [LARGE SCALE GENOMIC DNA]</scope>
    <source>
        <strain evidence="7">cv. Chardonnay</strain>
        <tissue evidence="6">Leaf</tissue>
    </source>
</reference>
<dbReference type="Gene3D" id="4.10.60.10">
    <property type="entry name" value="Zinc finger, CCHC-type"/>
    <property type="match status" value="1"/>
</dbReference>
<dbReference type="Gene3D" id="3.30.420.10">
    <property type="entry name" value="Ribonuclease H-like superfamily/Ribonuclease H"/>
    <property type="match status" value="1"/>
</dbReference>
<dbReference type="GO" id="GO:0003676">
    <property type="term" value="F:nucleic acid binding"/>
    <property type="evidence" value="ECO:0007669"/>
    <property type="project" value="InterPro"/>
</dbReference>
<dbReference type="PANTHER" id="PTHR47592:SF31">
    <property type="entry name" value="ZINC FINGER, CCHC-TYPE-RELATED"/>
    <property type="match status" value="1"/>
</dbReference>
<feature type="compositionally biased region" description="Basic and acidic residues" evidence="3">
    <location>
        <begin position="201"/>
        <end position="210"/>
    </location>
</feature>
<keyword evidence="1" id="KW-0645">Protease</keyword>
<dbReference type="PANTHER" id="PTHR47592">
    <property type="entry name" value="PBF68 PROTEIN"/>
    <property type="match status" value="1"/>
</dbReference>
<dbReference type="Pfam" id="PF00098">
    <property type="entry name" value="zf-CCHC"/>
    <property type="match status" value="1"/>
</dbReference>
<dbReference type="Pfam" id="PF14223">
    <property type="entry name" value="Retrotran_gag_2"/>
    <property type="match status" value="1"/>
</dbReference>
<dbReference type="InterPro" id="IPR012337">
    <property type="entry name" value="RNaseH-like_sf"/>
</dbReference>
<gene>
    <name evidence="6" type="primary">POLX_3262</name>
    <name evidence="6" type="ORF">CK203_066235</name>
</gene>
<dbReference type="SMART" id="SM00343">
    <property type="entry name" value="ZnF_C2HC"/>
    <property type="match status" value="1"/>
</dbReference>
<dbReference type="GO" id="GO:0004190">
    <property type="term" value="F:aspartic-type endopeptidase activity"/>
    <property type="evidence" value="ECO:0007669"/>
    <property type="project" value="UniProtKB-KW"/>
</dbReference>
<dbReference type="SUPFAM" id="SSF57756">
    <property type="entry name" value="Retrovirus zinc finger-like domains"/>
    <property type="match status" value="1"/>
</dbReference>
<dbReference type="InterPro" id="IPR036875">
    <property type="entry name" value="Znf_CCHC_sf"/>
</dbReference>
<evidence type="ECO:0000256" key="1">
    <source>
        <dbReference type="ARBA" id="ARBA00022750"/>
    </source>
</evidence>
<dbReference type="PROSITE" id="PS50994">
    <property type="entry name" value="INTEGRASE"/>
    <property type="match status" value="1"/>
</dbReference>
<dbReference type="PROSITE" id="PS50158">
    <property type="entry name" value="ZF_CCHC"/>
    <property type="match status" value="1"/>
</dbReference>
<name>A0A438G8H6_VITVI</name>
<dbReference type="GO" id="GO:0015074">
    <property type="term" value="P:DNA integration"/>
    <property type="evidence" value="ECO:0007669"/>
    <property type="project" value="InterPro"/>
</dbReference>
<dbReference type="AlphaFoldDB" id="A0A438G8H6"/>
<keyword evidence="2" id="KW-0863">Zinc-finger</keyword>
<evidence type="ECO:0000259" key="5">
    <source>
        <dbReference type="PROSITE" id="PS50994"/>
    </source>
</evidence>
<keyword evidence="2" id="KW-0862">Zinc</keyword>
<dbReference type="Pfam" id="PF07727">
    <property type="entry name" value="RVT_2"/>
    <property type="match status" value="1"/>
</dbReference>
<dbReference type="GO" id="GO:0008270">
    <property type="term" value="F:zinc ion binding"/>
    <property type="evidence" value="ECO:0007669"/>
    <property type="project" value="UniProtKB-KW"/>
</dbReference>
<dbReference type="SUPFAM" id="SSF56672">
    <property type="entry name" value="DNA/RNA polymerases"/>
    <property type="match status" value="1"/>
</dbReference>
<evidence type="ECO:0000256" key="3">
    <source>
        <dbReference type="SAM" id="MobiDB-lite"/>
    </source>
</evidence>
<feature type="domain" description="Integrase catalytic" evidence="5">
    <location>
        <begin position="297"/>
        <end position="468"/>
    </location>
</feature>
<dbReference type="InterPro" id="IPR001878">
    <property type="entry name" value="Znf_CCHC"/>
</dbReference>
<dbReference type="InterPro" id="IPR013103">
    <property type="entry name" value="RVT_2"/>
</dbReference>
<sequence>MEGETIKIMNQDLVRLDRFDGSNFTRWQDKVRFLLTTLKIFYILDPTLAPLPEPKENDTPQVVAARKKREEDELICRGHILNALSDRLYDLYTNTNSAREIWEALENKYKVEEEGTKKFLISQYIDFKFFDEKPLLPQIHELQVIVNKLKVLKIELPEAFQVGAIVAKLPSSWKGYRKRILHKSEDYSLEEIQKHLRIEEESRSRDKMVEESNGGTNKANVVSKANHPRGKNNKRNSGNYMSPKKNQEQFKGKKGPCFVCGKPGHYARECRYRKDQKRAVVNAIDEEIIATLSDVCVVQEKVQGWWYDTCATVHVTYDKSLFKTFEDAKGDQEVQMGNEGRSKVLGKGTIEVAFTSGKRVTLINVLYVPDMNKNLVSGDLLGKPGIKAVFESEYGIIHECTALYTPQHNGIAERKNRTFLEMVNAMLLHAKLNFNLWGEALLTTCHILNRISMKKKEISPYELWKGRKPNIGKVFENLLSDNNSQVPTSVGESQEETPSKVVEQPIVPRKSQRARKEKVLGSDEIDSQRISFYLVEGNREDIIRKIPIVLQIEEDPKTYKEAMASRDVAFWKEAINDEMDSIMSNQTWELVDLPPGSKPIGCKWVFRRKYHTDGMIQTFKARLVAKGFKQREGIDYFDTYAPVARTTSIRILFALTSIHNLFVHQMDVKMAFLNGDLNEEVYMEQPEGFVLLGNENKVCKLVKSLYGLKQAPKQWHEKFDHAILSDGFRHNNVDKCLYSKTCDDYMVIVCLYVDDMLILSDDMKGIIETKRFLSSTFKMKDLGEVDTILGIKVKRNSGGYALNQTHYIEKIVSKFSHLKIKDANTPFDSSIKLEKNDGRSVAQLEYASAIGSLMYAAQCTRADISFAVSKLSRFTSNLSVEHWKAIGRVLGYLKNMKELSLQYSKFLAIIEGYSDASWISSMGDNLSTTGWVFTLGGGAVSWGSKKQTCISHSTMEAEFIALAATGKEAE</sequence>
<evidence type="ECO:0000259" key="4">
    <source>
        <dbReference type="PROSITE" id="PS50158"/>
    </source>
</evidence>
<evidence type="ECO:0000256" key="2">
    <source>
        <dbReference type="PROSITE-ProRule" id="PRU00047"/>
    </source>
</evidence>
<keyword evidence="2" id="KW-0479">Metal-binding</keyword>
<evidence type="ECO:0000313" key="6">
    <source>
        <dbReference type="EMBL" id="RVW68515.1"/>
    </source>
</evidence>
<dbReference type="CDD" id="cd09272">
    <property type="entry name" value="RNase_HI_RT_Ty1"/>
    <property type="match status" value="1"/>
</dbReference>
<dbReference type="Proteomes" id="UP000288805">
    <property type="component" value="Unassembled WGS sequence"/>
</dbReference>
<comment type="caution">
    <text evidence="6">The sequence shown here is derived from an EMBL/GenBank/DDBJ whole genome shotgun (WGS) entry which is preliminary data.</text>
</comment>
<proteinExistence type="predicted"/>
<accession>A0A438G8H6</accession>
<feature type="region of interest" description="Disordered" evidence="3">
    <location>
        <begin position="482"/>
        <end position="503"/>
    </location>
</feature>
<dbReference type="InterPro" id="IPR043502">
    <property type="entry name" value="DNA/RNA_pol_sf"/>
</dbReference>
<keyword evidence="1" id="KW-0064">Aspartyl protease</keyword>
<feature type="domain" description="CCHC-type" evidence="4">
    <location>
        <begin position="257"/>
        <end position="271"/>
    </location>
</feature>
<feature type="region of interest" description="Disordered" evidence="3">
    <location>
        <begin position="201"/>
        <end position="250"/>
    </location>
</feature>